<sequence length="188" mass="20448">MANRLSSLPDSRAELAELVKRKAEIAETLANLERQIYAFEGSYLEDTQLYGNIIRGWDRYLGQQRSTNSKSEKRNRKFKDAERLFSKSSITSGAAVSGMVDGGGEDGVDHDYEPAHSEGEENGALVPGPIVSSASSTSSNCSGVNGGHSPPHKSQPPPLSKGRKAATKNSRGVQWRASYPQFRDVIYS</sequence>
<evidence type="ECO:0000256" key="8">
    <source>
        <dbReference type="ARBA" id="ARBA00023242"/>
    </source>
</evidence>
<dbReference type="CTD" id="38637"/>
<evidence type="ECO:0000313" key="12">
    <source>
        <dbReference type="RefSeq" id="XP_018497058.1"/>
    </source>
</evidence>
<feature type="region of interest" description="Disordered" evidence="10">
    <location>
        <begin position="94"/>
        <end position="175"/>
    </location>
</feature>
<reference evidence="12" key="1">
    <citation type="submission" date="2025-08" db="UniProtKB">
        <authorList>
            <consortium name="RefSeq"/>
        </authorList>
    </citation>
    <scope>IDENTIFICATION</scope>
</reference>
<dbReference type="Proteomes" id="UP000694867">
    <property type="component" value="Unplaced"/>
</dbReference>
<feature type="compositionally biased region" description="Basic and acidic residues" evidence="10">
    <location>
        <begin position="107"/>
        <end position="119"/>
    </location>
</feature>
<dbReference type="GeneID" id="100907826"/>
<keyword evidence="5 9" id="KW-0805">Transcription regulation</keyword>
<protein>
    <recommendedName>
        <fullName evidence="3">Chromatin modification-related protein MEAF6</fullName>
    </recommendedName>
</protein>
<evidence type="ECO:0000256" key="6">
    <source>
        <dbReference type="ARBA" id="ARBA00023054"/>
    </source>
</evidence>
<comment type="similarity">
    <text evidence="2 9">Belongs to the EAF6 family.</text>
</comment>
<dbReference type="GO" id="GO:0005634">
    <property type="term" value="C:nucleus"/>
    <property type="evidence" value="ECO:0007669"/>
    <property type="project" value="UniProtKB-SubCell"/>
</dbReference>
<keyword evidence="6" id="KW-0175">Coiled coil</keyword>
<dbReference type="KEGG" id="goe:100907826"/>
<proteinExistence type="inferred from homology"/>
<dbReference type="PANTHER" id="PTHR13476">
    <property type="entry name" value="CHROMATIN MODIFICATION-RELATED PROTEIN MEAF6"/>
    <property type="match status" value="1"/>
</dbReference>
<gene>
    <name evidence="12" type="primary">LOC100907826</name>
</gene>
<accession>A0AAJ7L672</accession>
<evidence type="ECO:0000256" key="7">
    <source>
        <dbReference type="ARBA" id="ARBA00023163"/>
    </source>
</evidence>
<evidence type="ECO:0000313" key="11">
    <source>
        <dbReference type="Proteomes" id="UP000694867"/>
    </source>
</evidence>
<evidence type="ECO:0000256" key="4">
    <source>
        <dbReference type="ARBA" id="ARBA00022853"/>
    </source>
</evidence>
<dbReference type="GO" id="GO:0006325">
    <property type="term" value="P:chromatin organization"/>
    <property type="evidence" value="ECO:0007669"/>
    <property type="project" value="UniProtKB-KW"/>
</dbReference>
<keyword evidence="11" id="KW-1185">Reference proteome</keyword>
<keyword evidence="7 9" id="KW-0804">Transcription</keyword>
<feature type="compositionally biased region" description="Low complexity" evidence="10">
    <location>
        <begin position="132"/>
        <end position="142"/>
    </location>
</feature>
<comment type="subcellular location">
    <subcellularLocation>
        <location evidence="1">Nucleus</location>
    </subcellularLocation>
</comment>
<evidence type="ECO:0000256" key="2">
    <source>
        <dbReference type="ARBA" id="ARBA00010916"/>
    </source>
</evidence>
<evidence type="ECO:0000256" key="3">
    <source>
        <dbReference type="ARBA" id="ARBA00019141"/>
    </source>
</evidence>
<keyword evidence="4" id="KW-0156">Chromatin regulator</keyword>
<evidence type="ECO:0000256" key="1">
    <source>
        <dbReference type="ARBA" id="ARBA00004123"/>
    </source>
</evidence>
<evidence type="ECO:0000256" key="10">
    <source>
        <dbReference type="SAM" id="MobiDB-lite"/>
    </source>
</evidence>
<dbReference type="InterPro" id="IPR015418">
    <property type="entry name" value="Eaf6"/>
</dbReference>
<keyword evidence="8" id="KW-0539">Nucleus</keyword>
<dbReference type="RefSeq" id="XP_018497058.1">
    <property type="nucleotide sequence ID" value="XM_018641542.1"/>
</dbReference>
<dbReference type="AlphaFoldDB" id="A0AAJ7L672"/>
<dbReference type="Pfam" id="PF09340">
    <property type="entry name" value="NuA4"/>
    <property type="match status" value="1"/>
</dbReference>
<evidence type="ECO:0000256" key="5">
    <source>
        <dbReference type="ARBA" id="ARBA00023015"/>
    </source>
</evidence>
<evidence type="ECO:0000256" key="9">
    <source>
        <dbReference type="RuleBase" id="RU368022"/>
    </source>
</evidence>
<dbReference type="GO" id="GO:0000123">
    <property type="term" value="C:histone acetyltransferase complex"/>
    <property type="evidence" value="ECO:0007669"/>
    <property type="project" value="InterPro"/>
</dbReference>
<organism evidence="11 12">
    <name type="scientific">Galendromus occidentalis</name>
    <name type="common">western predatory mite</name>
    <dbReference type="NCBI Taxonomy" id="34638"/>
    <lineage>
        <taxon>Eukaryota</taxon>
        <taxon>Metazoa</taxon>
        <taxon>Ecdysozoa</taxon>
        <taxon>Arthropoda</taxon>
        <taxon>Chelicerata</taxon>
        <taxon>Arachnida</taxon>
        <taxon>Acari</taxon>
        <taxon>Parasitiformes</taxon>
        <taxon>Mesostigmata</taxon>
        <taxon>Gamasina</taxon>
        <taxon>Phytoseioidea</taxon>
        <taxon>Phytoseiidae</taxon>
        <taxon>Typhlodrominae</taxon>
        <taxon>Galendromus</taxon>
    </lineage>
</organism>
<name>A0AAJ7L672_9ACAR</name>